<protein>
    <recommendedName>
        <fullName evidence="2">Retrotransposon gag domain-containing protein</fullName>
    </recommendedName>
</protein>
<dbReference type="EMBL" id="JACGWJ010000008">
    <property type="protein sequence ID" value="KAL0404240.1"/>
    <property type="molecule type" value="Genomic_DNA"/>
</dbReference>
<evidence type="ECO:0000313" key="1">
    <source>
        <dbReference type="EMBL" id="KAL0404240.1"/>
    </source>
</evidence>
<sequence>MEELPVHFRAPHTYPLMTVLLIQPSISNLALLQHQFASSKKFQKSIISLFGAKQEDNETLRAYVQRFNTTIFDVITAHQEVLVSAFTQGLCGGPLFESLAKKPAVDYLDVLTRTEKYMNLEDALLVRRSNRKRAFPPPAGARRKQKISRRFLDHGITYNIRKSYS</sequence>
<organism evidence="1">
    <name type="scientific">Sesamum radiatum</name>
    <name type="common">Black benniseed</name>
    <dbReference type="NCBI Taxonomy" id="300843"/>
    <lineage>
        <taxon>Eukaryota</taxon>
        <taxon>Viridiplantae</taxon>
        <taxon>Streptophyta</taxon>
        <taxon>Embryophyta</taxon>
        <taxon>Tracheophyta</taxon>
        <taxon>Spermatophyta</taxon>
        <taxon>Magnoliopsida</taxon>
        <taxon>eudicotyledons</taxon>
        <taxon>Gunneridae</taxon>
        <taxon>Pentapetalae</taxon>
        <taxon>asterids</taxon>
        <taxon>lamiids</taxon>
        <taxon>Lamiales</taxon>
        <taxon>Pedaliaceae</taxon>
        <taxon>Sesamum</taxon>
    </lineage>
</organism>
<reference evidence="1" key="1">
    <citation type="submission" date="2020-06" db="EMBL/GenBank/DDBJ databases">
        <authorList>
            <person name="Li T."/>
            <person name="Hu X."/>
            <person name="Zhang T."/>
            <person name="Song X."/>
            <person name="Zhang H."/>
            <person name="Dai N."/>
            <person name="Sheng W."/>
            <person name="Hou X."/>
            <person name="Wei L."/>
        </authorList>
    </citation>
    <scope>NUCLEOTIDE SEQUENCE</scope>
    <source>
        <strain evidence="1">G02</strain>
        <tissue evidence="1">Leaf</tissue>
    </source>
</reference>
<comment type="caution">
    <text evidence="1">The sequence shown here is derived from an EMBL/GenBank/DDBJ whole genome shotgun (WGS) entry which is preliminary data.</text>
</comment>
<proteinExistence type="predicted"/>
<evidence type="ECO:0008006" key="2">
    <source>
        <dbReference type="Google" id="ProtNLM"/>
    </source>
</evidence>
<dbReference type="AlphaFoldDB" id="A0AAW2THE9"/>
<name>A0AAW2THE9_SESRA</name>
<reference evidence="1" key="2">
    <citation type="journal article" date="2024" name="Plant">
        <title>Genomic evolution and insights into agronomic trait innovations of Sesamum species.</title>
        <authorList>
            <person name="Miao H."/>
            <person name="Wang L."/>
            <person name="Qu L."/>
            <person name="Liu H."/>
            <person name="Sun Y."/>
            <person name="Le M."/>
            <person name="Wang Q."/>
            <person name="Wei S."/>
            <person name="Zheng Y."/>
            <person name="Lin W."/>
            <person name="Duan Y."/>
            <person name="Cao H."/>
            <person name="Xiong S."/>
            <person name="Wang X."/>
            <person name="Wei L."/>
            <person name="Li C."/>
            <person name="Ma Q."/>
            <person name="Ju M."/>
            <person name="Zhao R."/>
            <person name="Li G."/>
            <person name="Mu C."/>
            <person name="Tian Q."/>
            <person name="Mei H."/>
            <person name="Zhang T."/>
            <person name="Gao T."/>
            <person name="Zhang H."/>
        </authorList>
    </citation>
    <scope>NUCLEOTIDE SEQUENCE</scope>
    <source>
        <strain evidence="1">G02</strain>
    </source>
</reference>
<accession>A0AAW2THE9</accession>
<gene>
    <name evidence="1" type="ORF">Sradi_2064800</name>
</gene>